<keyword evidence="1" id="KW-0472">Membrane</keyword>
<feature type="transmembrane region" description="Helical" evidence="1">
    <location>
        <begin position="12"/>
        <end position="40"/>
    </location>
</feature>
<dbReference type="Gene3D" id="1.10.287.1260">
    <property type="match status" value="1"/>
</dbReference>
<dbReference type="InterPro" id="IPR045275">
    <property type="entry name" value="MscS_archaea/bacteria_type"/>
</dbReference>
<dbReference type="Pfam" id="PF00924">
    <property type="entry name" value="MS_channel_2nd"/>
    <property type="match status" value="1"/>
</dbReference>
<keyword evidence="1" id="KW-1133">Transmembrane helix</keyword>
<evidence type="ECO:0000259" key="2">
    <source>
        <dbReference type="Pfam" id="PF00924"/>
    </source>
</evidence>
<organism evidence="3 4">
    <name type="scientific">Fermentimicrarchaeum limneticum</name>
    <dbReference type="NCBI Taxonomy" id="2795018"/>
    <lineage>
        <taxon>Archaea</taxon>
        <taxon>Candidatus Micrarchaeota</taxon>
        <taxon>Candidatus Fermentimicrarchaeales</taxon>
        <taxon>Candidatus Fermentimicrarchaeaceae</taxon>
        <taxon>Candidatus Fermentimicrarchaeum</taxon>
    </lineage>
</organism>
<feature type="transmembrane region" description="Helical" evidence="1">
    <location>
        <begin position="164"/>
        <end position="185"/>
    </location>
</feature>
<dbReference type="EMBL" id="CP058998">
    <property type="protein sequence ID" value="QLJ52729.1"/>
    <property type="molecule type" value="Genomic_DNA"/>
</dbReference>
<proteinExistence type="predicted"/>
<dbReference type="PANTHER" id="PTHR30221:SF1">
    <property type="entry name" value="SMALL-CONDUCTANCE MECHANOSENSITIVE CHANNEL"/>
    <property type="match status" value="1"/>
</dbReference>
<feature type="transmembrane region" description="Helical" evidence="1">
    <location>
        <begin position="191"/>
        <end position="213"/>
    </location>
</feature>
<accession>A0A7D5XJL9</accession>
<gene>
    <name evidence="3" type="ORF">Sv326_0554</name>
</gene>
<dbReference type="InterPro" id="IPR010920">
    <property type="entry name" value="LSM_dom_sf"/>
</dbReference>
<feature type="transmembrane region" description="Helical" evidence="1">
    <location>
        <begin position="85"/>
        <end position="112"/>
    </location>
</feature>
<name>A0A7D5XJL9_FERL1</name>
<keyword evidence="1" id="KW-0812">Transmembrane</keyword>
<evidence type="ECO:0000313" key="4">
    <source>
        <dbReference type="Proteomes" id="UP000510821"/>
    </source>
</evidence>
<dbReference type="InterPro" id="IPR006685">
    <property type="entry name" value="MscS_channel_2nd"/>
</dbReference>
<dbReference type="GO" id="GO:0016020">
    <property type="term" value="C:membrane"/>
    <property type="evidence" value="ECO:0007669"/>
    <property type="project" value="InterPro"/>
</dbReference>
<dbReference type="KEGG" id="flt:Sv326_0554"/>
<feature type="domain" description="Mechanosensitive ion channel MscS" evidence="2">
    <location>
        <begin position="217"/>
        <end position="273"/>
    </location>
</feature>
<dbReference type="PANTHER" id="PTHR30221">
    <property type="entry name" value="SMALL-CONDUCTANCE MECHANOSENSITIVE CHANNEL"/>
    <property type="match status" value="1"/>
</dbReference>
<dbReference type="SUPFAM" id="SSF50182">
    <property type="entry name" value="Sm-like ribonucleoproteins"/>
    <property type="match status" value="1"/>
</dbReference>
<reference evidence="4" key="1">
    <citation type="submission" date="2020-07" db="EMBL/GenBank/DDBJ databases">
        <title>Metabolic diversity and evolutionary history of the archaeal phylum ###Micrarchaeota### uncovered from a freshwater lake metagenome.</title>
        <authorList>
            <person name="Kadnikov V.V."/>
            <person name="Savvichev A.S."/>
            <person name="Mardanov A.V."/>
            <person name="Beletsky A.V."/>
            <person name="Chupakov A.V."/>
            <person name="Kokryatskaya N.M."/>
            <person name="Pimenov N.V."/>
            <person name="Ravin N.V."/>
        </authorList>
    </citation>
    <scope>NUCLEOTIDE SEQUENCE [LARGE SCALE GENOMIC DNA]</scope>
</reference>
<dbReference type="AlphaFoldDB" id="A0A7D5XJL9"/>
<dbReference type="Proteomes" id="UP000510821">
    <property type="component" value="Chromosome"/>
</dbReference>
<feature type="transmembrane region" description="Helical" evidence="1">
    <location>
        <begin position="118"/>
        <end position="143"/>
    </location>
</feature>
<dbReference type="InterPro" id="IPR008910">
    <property type="entry name" value="MSC_TM_helix"/>
</dbReference>
<dbReference type="GO" id="GO:0008381">
    <property type="term" value="F:mechanosensitive monoatomic ion channel activity"/>
    <property type="evidence" value="ECO:0007669"/>
    <property type="project" value="InterPro"/>
</dbReference>
<protein>
    <recommendedName>
        <fullName evidence="2">Mechanosensitive ion channel MscS domain-containing protein</fullName>
    </recommendedName>
</protein>
<dbReference type="Pfam" id="PF05552">
    <property type="entry name" value="MS_channel_1st_1"/>
    <property type="match status" value="1"/>
</dbReference>
<evidence type="ECO:0000256" key="1">
    <source>
        <dbReference type="SAM" id="Phobius"/>
    </source>
</evidence>
<sequence length="287" mass="31371">MTDGIAININSILAGIIEFSILFGKIILLAIIGWLFGILAEKTVKEMLKHAISLTRRKGRSIEYSTVETTVEFSVAEIIARLIKYAIYLGVIIVISDIANITIIRDMLLIIWNYLPNIIAALLVLVLGAMVAQLAGGIVKLSAKTSGLDDLFKEVSSTFLPSSLISLFFKYFIYLVSITIALTQLGFQTLLLSAMVGIFASVVTIFVFLVLFFGIKDMIADIFAGIFIRSSGFIKLGERVRIDDAQGRVTKVGLVTTTIKNGRRTAKVQNSKVIKGVRITGMLSRAA</sequence>
<evidence type="ECO:0000313" key="3">
    <source>
        <dbReference type="EMBL" id="QLJ52729.1"/>
    </source>
</evidence>